<gene>
    <name evidence="2" type="ordered locus">Fraau_2391</name>
</gene>
<dbReference type="KEGG" id="fau:Fraau_2391"/>
<organism evidence="2 3">
    <name type="scientific">Frateuria aurantia (strain ATCC 33424 / DSM 6220 / KCTC 2777 / LMG 1558 / NBRC 3245 / NCIMB 13370)</name>
    <name type="common">Acetobacter aurantius</name>
    <dbReference type="NCBI Taxonomy" id="767434"/>
    <lineage>
        <taxon>Bacteria</taxon>
        <taxon>Pseudomonadati</taxon>
        <taxon>Pseudomonadota</taxon>
        <taxon>Gammaproteobacteria</taxon>
        <taxon>Lysobacterales</taxon>
        <taxon>Rhodanobacteraceae</taxon>
        <taxon>Frateuria</taxon>
    </lineage>
</organism>
<dbReference type="HOGENOM" id="CLU_142129_0_0_6"/>
<evidence type="ECO:0000313" key="3">
    <source>
        <dbReference type="Proteomes" id="UP000005234"/>
    </source>
</evidence>
<dbReference type="RefSeq" id="WP_014403759.1">
    <property type="nucleotide sequence ID" value="NC_017033.1"/>
</dbReference>
<reference evidence="2" key="1">
    <citation type="submission" date="2012-02" db="EMBL/GenBank/DDBJ databases">
        <title>The complete genome of Frateuria aurantia DSM 6220.</title>
        <authorList>
            <consortium name="US DOE Joint Genome Institute (JGI-PGF)"/>
            <person name="Lucas S."/>
            <person name="Copeland A."/>
            <person name="Lapidus A."/>
            <person name="Glavina del Rio T."/>
            <person name="Dalin E."/>
            <person name="Tice H."/>
            <person name="Bruce D."/>
            <person name="Goodwin L."/>
            <person name="Pitluck S."/>
            <person name="Peters L."/>
            <person name="Ovchinnikova G."/>
            <person name="Teshima H."/>
            <person name="Kyrpides N."/>
            <person name="Mavromatis K."/>
            <person name="Ivanova N."/>
            <person name="Brettin T."/>
            <person name="Detter J.C."/>
            <person name="Han C."/>
            <person name="Larimer F."/>
            <person name="Land M."/>
            <person name="Hauser L."/>
            <person name="Markowitz V."/>
            <person name="Cheng J.-F."/>
            <person name="Hugenholtz P."/>
            <person name="Woyke T."/>
            <person name="Wu D."/>
            <person name="Brambilla E."/>
            <person name="Klenk H.-P."/>
            <person name="Eisen J.A."/>
        </authorList>
    </citation>
    <scope>NUCLEOTIDE SEQUENCE</scope>
    <source>
        <strain evidence="2">DSM 6220</strain>
    </source>
</reference>
<dbReference type="Pfam" id="PF24295">
    <property type="entry name" value="DUF7480"/>
    <property type="match status" value="1"/>
</dbReference>
<sequence length="117" mass="12957">MAAIKFFIIAVAILLCMGCPGPGDRMISRESTPMIIKDGQPCVLSPLKPGEQITAVQIYSDQQTILHRIFDARPIHVDQGLCLPLFDAVFVPGQHYLIAYDVTSDLTPPRLIISYYP</sequence>
<accession>H8L613</accession>
<dbReference type="EMBL" id="CP003350">
    <property type="protein sequence ID" value="AFC86756.1"/>
    <property type="molecule type" value="Genomic_DNA"/>
</dbReference>
<evidence type="ECO:0000259" key="1">
    <source>
        <dbReference type="Pfam" id="PF24295"/>
    </source>
</evidence>
<protein>
    <recommendedName>
        <fullName evidence="1">DUF7480 domain-containing protein</fullName>
    </recommendedName>
</protein>
<dbReference type="Proteomes" id="UP000005234">
    <property type="component" value="Chromosome"/>
</dbReference>
<dbReference type="InterPro" id="IPR054657">
    <property type="entry name" value="T6SS_periplasmic_put"/>
</dbReference>
<feature type="domain" description="DUF7480" evidence="1">
    <location>
        <begin position="30"/>
        <end position="104"/>
    </location>
</feature>
<name>H8L613_FRAAD</name>
<evidence type="ECO:0000313" key="2">
    <source>
        <dbReference type="EMBL" id="AFC86756.1"/>
    </source>
</evidence>
<dbReference type="AlphaFoldDB" id="H8L613"/>
<dbReference type="InterPro" id="IPR055903">
    <property type="entry name" value="DUF7480"/>
</dbReference>
<dbReference type="NCBIfam" id="NF045617">
    <property type="entry name" value="mostly_LP"/>
    <property type="match status" value="1"/>
</dbReference>
<proteinExistence type="predicted"/>
<keyword evidence="3" id="KW-1185">Reference proteome</keyword>
<dbReference type="eggNOG" id="ENOG5033IT3">
    <property type="taxonomic scope" value="Bacteria"/>
</dbReference>